<evidence type="ECO:0000256" key="5">
    <source>
        <dbReference type="ARBA" id="ARBA00022729"/>
    </source>
</evidence>
<dbReference type="Gene3D" id="2.170.130.10">
    <property type="entry name" value="TonB-dependent receptor, plug domain"/>
    <property type="match status" value="1"/>
</dbReference>
<dbReference type="InterPro" id="IPR039426">
    <property type="entry name" value="TonB-dep_rcpt-like"/>
</dbReference>
<feature type="signal peptide" evidence="12">
    <location>
        <begin position="1"/>
        <end position="27"/>
    </location>
</feature>
<evidence type="ECO:0000256" key="9">
    <source>
        <dbReference type="ARBA" id="ARBA00023237"/>
    </source>
</evidence>
<evidence type="ECO:0000256" key="8">
    <source>
        <dbReference type="ARBA" id="ARBA00023170"/>
    </source>
</evidence>
<keyword evidence="9 10" id="KW-0998">Cell outer membrane</keyword>
<keyword evidence="5 12" id="KW-0732">Signal</keyword>
<dbReference type="PROSITE" id="PS52016">
    <property type="entry name" value="TONB_DEPENDENT_REC_3"/>
    <property type="match status" value="1"/>
</dbReference>
<comment type="caution">
    <text evidence="15">The sequence shown here is derived from an EMBL/GenBank/DDBJ whole genome shotgun (WGS) entry which is preliminary data.</text>
</comment>
<dbReference type="PANTHER" id="PTHR30069">
    <property type="entry name" value="TONB-DEPENDENT OUTER MEMBRANE RECEPTOR"/>
    <property type="match status" value="1"/>
</dbReference>
<keyword evidence="3 10" id="KW-1134">Transmembrane beta strand</keyword>
<dbReference type="GO" id="GO:0009279">
    <property type="term" value="C:cell outer membrane"/>
    <property type="evidence" value="ECO:0007669"/>
    <property type="project" value="UniProtKB-SubCell"/>
</dbReference>
<dbReference type="InterPro" id="IPR008969">
    <property type="entry name" value="CarboxyPept-like_regulatory"/>
</dbReference>
<evidence type="ECO:0000256" key="4">
    <source>
        <dbReference type="ARBA" id="ARBA00022692"/>
    </source>
</evidence>
<proteinExistence type="inferred from homology"/>
<dbReference type="Proteomes" id="UP000538666">
    <property type="component" value="Unassembled WGS sequence"/>
</dbReference>
<comment type="subcellular location">
    <subcellularLocation>
        <location evidence="1 10">Cell outer membrane</location>
        <topology evidence="1 10">Multi-pass membrane protein</topology>
    </subcellularLocation>
</comment>
<evidence type="ECO:0000313" key="15">
    <source>
        <dbReference type="EMBL" id="MBB6145658.1"/>
    </source>
</evidence>
<feature type="domain" description="TonB-dependent receptor-like beta-barrel" evidence="13">
    <location>
        <begin position="353"/>
        <end position="740"/>
    </location>
</feature>
<dbReference type="OrthoDB" id="101167at2"/>
<dbReference type="RefSeq" id="WP_050060702.1">
    <property type="nucleotide sequence ID" value="NZ_JACHEK010000007.1"/>
</dbReference>
<dbReference type="PANTHER" id="PTHR30069:SF29">
    <property type="entry name" value="HEMOGLOBIN AND HEMOGLOBIN-HAPTOGLOBIN-BINDING PROTEIN 1-RELATED"/>
    <property type="match status" value="1"/>
</dbReference>
<evidence type="ECO:0000259" key="14">
    <source>
        <dbReference type="Pfam" id="PF07715"/>
    </source>
</evidence>
<dbReference type="EMBL" id="JACHEK010000007">
    <property type="protein sequence ID" value="MBB6145658.1"/>
    <property type="molecule type" value="Genomic_DNA"/>
</dbReference>
<dbReference type="AlphaFoldDB" id="A0A841K4X4"/>
<keyword evidence="4 10" id="KW-0812">Transmembrane</keyword>
<name>A0A841K4X4_9BACT</name>
<evidence type="ECO:0000256" key="7">
    <source>
        <dbReference type="ARBA" id="ARBA00023136"/>
    </source>
</evidence>
<dbReference type="InterPro" id="IPR000531">
    <property type="entry name" value="Beta-barrel_TonB"/>
</dbReference>
<keyword evidence="8 15" id="KW-0675">Receptor</keyword>
<evidence type="ECO:0000256" key="12">
    <source>
        <dbReference type="SAM" id="SignalP"/>
    </source>
</evidence>
<evidence type="ECO:0000256" key="1">
    <source>
        <dbReference type="ARBA" id="ARBA00004571"/>
    </source>
</evidence>
<keyword evidence="6 11" id="KW-0798">TonB box</keyword>
<organism evidence="15 16">
    <name type="scientific">Silvibacterium bohemicum</name>
    <dbReference type="NCBI Taxonomy" id="1577686"/>
    <lineage>
        <taxon>Bacteria</taxon>
        <taxon>Pseudomonadati</taxon>
        <taxon>Acidobacteriota</taxon>
        <taxon>Terriglobia</taxon>
        <taxon>Terriglobales</taxon>
        <taxon>Acidobacteriaceae</taxon>
        <taxon>Silvibacterium</taxon>
    </lineage>
</organism>
<evidence type="ECO:0000256" key="2">
    <source>
        <dbReference type="ARBA" id="ARBA00022448"/>
    </source>
</evidence>
<sequence length="771" mass="83773">MNRIARWILLFCFCAALLLPAGLPAQSRPISPGEIRAGQIRAGQVRGRVTDAAGKPVAGAEILDSSGKILTTTDGDGNFAVSRSIPSIQISDAHFAPVTVTISAAQSAAGKQNTSDAPLEVVLERPLETVTVSAYRSPLPSMDSPASTRVLTSQQLEESTTPALDGKLRQVPGFELFRRSSSLVANPTTEGVSLRGLGSTAASRSLVVFDDVPMNDPYGGWIHWEELPAMAIKSVEVVRGGASDLYGSSAIGGVISIVPVRPQAARTFQLDTDYGSLETSNNAALASIRAGRWSAMGTAGLIATDGYTLVAPNLRGPVDQPSNVHAQNGLVEIDRQLGSLSADNQSRVFLRGDVLNEARHNGTLLTTNGTRLWRYVAGADIPDLAIRFYGDNEHYRQNFSSIATGRASETLTRYAEDPAAELGAALHWHHSLNPHLLALAGADTHDVRASDDETLFTSHGLLTTTARQRQTGVYGEALYTPRQWTLSGSARVDHFSNFDALQYTSPTAHKVLPAFSETVFDPRLGVTRRITSNVALSASTFRAYRAPTENELYRTGQVGQQLTQPNSNLRSERATGWETGLETDLRRLASTVRVSYFWTQVNRPITALTLSTTPTLTTLKRENLGQIESRGVSLDYATQPARWISLEGGYQYAIATVTKFVQEPQLVGNRIPQVARNMATAQLRLSHPKLGLLSLQERASGHQFDDDANQYLLHSYFRFDAYASRSVGRHMEMYVSGENLFDRSIEVGKTPITTLGTPRTARVGLRLNWGE</sequence>
<evidence type="ECO:0000256" key="6">
    <source>
        <dbReference type="ARBA" id="ARBA00023077"/>
    </source>
</evidence>
<dbReference type="GO" id="GO:0044718">
    <property type="term" value="P:siderophore transmembrane transport"/>
    <property type="evidence" value="ECO:0007669"/>
    <property type="project" value="TreeGrafter"/>
</dbReference>
<evidence type="ECO:0000256" key="11">
    <source>
        <dbReference type="RuleBase" id="RU003357"/>
    </source>
</evidence>
<dbReference type="SUPFAM" id="SSF56935">
    <property type="entry name" value="Porins"/>
    <property type="match status" value="1"/>
</dbReference>
<keyword evidence="2 10" id="KW-0813">Transport</keyword>
<gene>
    <name evidence="15" type="ORF">HNQ77_003619</name>
</gene>
<dbReference type="InterPro" id="IPR012910">
    <property type="entry name" value="Plug_dom"/>
</dbReference>
<evidence type="ECO:0000259" key="13">
    <source>
        <dbReference type="Pfam" id="PF00593"/>
    </source>
</evidence>
<feature type="chain" id="PRO_5032545283" evidence="12">
    <location>
        <begin position="28"/>
        <end position="771"/>
    </location>
</feature>
<keyword evidence="7 10" id="KW-0472">Membrane</keyword>
<evidence type="ECO:0000256" key="10">
    <source>
        <dbReference type="PROSITE-ProRule" id="PRU01360"/>
    </source>
</evidence>
<reference evidence="15 16" key="1">
    <citation type="submission" date="2020-08" db="EMBL/GenBank/DDBJ databases">
        <title>Genomic Encyclopedia of Type Strains, Phase IV (KMG-IV): sequencing the most valuable type-strain genomes for metagenomic binning, comparative biology and taxonomic classification.</title>
        <authorList>
            <person name="Goeker M."/>
        </authorList>
    </citation>
    <scope>NUCLEOTIDE SEQUENCE [LARGE SCALE GENOMIC DNA]</scope>
    <source>
        <strain evidence="15 16">DSM 103733</strain>
    </source>
</reference>
<dbReference type="Pfam" id="PF07715">
    <property type="entry name" value="Plug"/>
    <property type="match status" value="1"/>
</dbReference>
<dbReference type="InterPro" id="IPR036942">
    <property type="entry name" value="Beta-barrel_TonB_sf"/>
</dbReference>
<evidence type="ECO:0000256" key="3">
    <source>
        <dbReference type="ARBA" id="ARBA00022452"/>
    </source>
</evidence>
<protein>
    <submittedName>
        <fullName evidence="15">Outer membrane receptor protein involved in Fe transport</fullName>
    </submittedName>
</protein>
<dbReference type="SUPFAM" id="SSF49464">
    <property type="entry name" value="Carboxypeptidase regulatory domain-like"/>
    <property type="match status" value="1"/>
</dbReference>
<dbReference type="Gene3D" id="2.40.170.20">
    <property type="entry name" value="TonB-dependent receptor, beta-barrel domain"/>
    <property type="match status" value="1"/>
</dbReference>
<feature type="domain" description="TonB-dependent receptor plug" evidence="14">
    <location>
        <begin position="142"/>
        <end position="254"/>
    </location>
</feature>
<dbReference type="Pfam" id="PF00593">
    <property type="entry name" value="TonB_dep_Rec_b-barrel"/>
    <property type="match status" value="1"/>
</dbReference>
<dbReference type="InterPro" id="IPR037066">
    <property type="entry name" value="Plug_dom_sf"/>
</dbReference>
<comment type="similarity">
    <text evidence="10 11">Belongs to the TonB-dependent receptor family.</text>
</comment>
<keyword evidence="16" id="KW-1185">Reference proteome</keyword>
<accession>A0A841K4X4</accession>
<evidence type="ECO:0000313" key="16">
    <source>
        <dbReference type="Proteomes" id="UP000538666"/>
    </source>
</evidence>
<dbReference type="GO" id="GO:0015344">
    <property type="term" value="F:siderophore uptake transmembrane transporter activity"/>
    <property type="evidence" value="ECO:0007669"/>
    <property type="project" value="TreeGrafter"/>
</dbReference>